<dbReference type="PANTHER" id="PTHR47937">
    <property type="entry name" value="PLASTID TRANSCRIPTIONALLY ACTIVE CHROMOSOME 2-LIKE PROTEIN"/>
    <property type="match status" value="1"/>
</dbReference>
<sequence length="164" mass="18675">MTHRKILLGLNISKYNAYRKRYFSSASAAVRYPLGRDPSSLPSALTEKLPHDRIPCFDDRPVSLRYRVNSMIELSQLDKAMEISRFAGSRKHRDGPKTTLRMCNEIISAMIDAKRNEDAIALFHYFFNECDLYGERSVGFSCTHLSDSLLIGSWKHQQGCAIIG</sequence>
<proteinExistence type="predicted"/>
<dbReference type="EMBL" id="JBANAX010000037">
    <property type="protein sequence ID" value="KAL1225231.1"/>
    <property type="molecule type" value="Genomic_DNA"/>
</dbReference>
<reference evidence="1 2" key="1">
    <citation type="submission" date="2024-04" db="EMBL/GenBank/DDBJ databases">
        <title>Genome assembly C_amara_ONT_v2.</title>
        <authorList>
            <person name="Yant L."/>
            <person name="Moore C."/>
            <person name="Slenker M."/>
        </authorList>
    </citation>
    <scope>NUCLEOTIDE SEQUENCE [LARGE SCALE GENOMIC DNA]</scope>
    <source>
        <tissue evidence="1">Leaf</tissue>
    </source>
</reference>
<comment type="caution">
    <text evidence="1">The sequence shown here is derived from an EMBL/GenBank/DDBJ whole genome shotgun (WGS) entry which is preliminary data.</text>
</comment>
<evidence type="ECO:0000313" key="1">
    <source>
        <dbReference type="EMBL" id="KAL1225231.1"/>
    </source>
</evidence>
<gene>
    <name evidence="1" type="ORF">V5N11_023031</name>
</gene>
<protein>
    <submittedName>
        <fullName evidence="1">Pentatricopeptide repeat-containing protein</fullName>
    </submittedName>
</protein>
<organism evidence="1 2">
    <name type="scientific">Cardamine amara subsp. amara</name>
    <dbReference type="NCBI Taxonomy" id="228776"/>
    <lineage>
        <taxon>Eukaryota</taxon>
        <taxon>Viridiplantae</taxon>
        <taxon>Streptophyta</taxon>
        <taxon>Embryophyta</taxon>
        <taxon>Tracheophyta</taxon>
        <taxon>Spermatophyta</taxon>
        <taxon>Magnoliopsida</taxon>
        <taxon>eudicotyledons</taxon>
        <taxon>Gunneridae</taxon>
        <taxon>Pentapetalae</taxon>
        <taxon>rosids</taxon>
        <taxon>malvids</taxon>
        <taxon>Brassicales</taxon>
        <taxon>Brassicaceae</taxon>
        <taxon>Cardamineae</taxon>
        <taxon>Cardamine</taxon>
    </lineage>
</organism>
<accession>A0ABD1C6X8</accession>
<dbReference type="PANTHER" id="PTHR47937:SF3">
    <property type="entry name" value="PENTACOTRIPEPTIDE-REPEAT REGION OF PRORP DOMAIN-CONTAINING PROTEIN"/>
    <property type="match status" value="1"/>
</dbReference>
<evidence type="ECO:0000313" key="2">
    <source>
        <dbReference type="Proteomes" id="UP001558713"/>
    </source>
</evidence>
<dbReference type="InterPro" id="IPR052308">
    <property type="entry name" value="PPR_domain-containing"/>
</dbReference>
<keyword evidence="2" id="KW-1185">Reference proteome</keyword>
<dbReference type="AlphaFoldDB" id="A0ABD1C6X8"/>
<dbReference type="Proteomes" id="UP001558713">
    <property type="component" value="Unassembled WGS sequence"/>
</dbReference>
<name>A0ABD1C6X8_CARAN</name>